<keyword evidence="8" id="KW-1185">Reference proteome</keyword>
<dbReference type="EMBL" id="CP002345">
    <property type="protein sequence ID" value="ADQ78361.1"/>
    <property type="molecule type" value="Genomic_DNA"/>
</dbReference>
<evidence type="ECO:0000256" key="5">
    <source>
        <dbReference type="ARBA" id="ARBA00072139"/>
    </source>
</evidence>
<dbReference type="EC" id="3.5.1.3" evidence="3"/>
<organism evidence="7 8">
    <name type="scientific">Paludibacter propionicigenes (strain DSM 17365 / JCM 13257 / WB4)</name>
    <dbReference type="NCBI Taxonomy" id="694427"/>
    <lineage>
        <taxon>Bacteria</taxon>
        <taxon>Pseudomonadati</taxon>
        <taxon>Bacteroidota</taxon>
        <taxon>Bacteroidia</taxon>
        <taxon>Bacteroidales</taxon>
        <taxon>Paludibacteraceae</taxon>
        <taxon>Paludibacter</taxon>
    </lineage>
</organism>
<dbReference type="PROSITE" id="PS50263">
    <property type="entry name" value="CN_HYDROLASE"/>
    <property type="match status" value="1"/>
</dbReference>
<dbReference type="KEGG" id="ppn:Palpr_0199"/>
<sequence>MRISIIQDTIVWADKDANLQKTGEQLAALAGKTDLVVLPEMFTTGFCTDDLHLAEPKEGDTIQKLKLWSNKYAFAIAGSFIASEEGKVYNLSFFVYPDGSVVTAGKRHLFSMGGEQNHFSAGNKRLIVNYCGFNICLLVCYDVRFPVWARNVNNEYDLLIYVANFPERRINDWDILLRARAIENQTYVCGVNRVGVDGLGIAYNGHSALLDFNANSLLTFPENESSIQTAELTPEPLQRYRQKFAVWRDADRFELK</sequence>
<keyword evidence="2" id="KW-0378">Hydrolase</keyword>
<dbReference type="OrthoDB" id="9811121at2"/>
<protein>
    <recommendedName>
        <fullName evidence="5">Omega-amidase YafV</fullName>
        <ecNumber evidence="3">3.5.1.3</ecNumber>
    </recommendedName>
</protein>
<keyword evidence="7" id="KW-0449">Lipoprotein</keyword>
<evidence type="ECO:0000256" key="3">
    <source>
        <dbReference type="ARBA" id="ARBA00039118"/>
    </source>
</evidence>
<dbReference type="GO" id="GO:0106008">
    <property type="term" value="F:2-oxoglutaramate amidase activity"/>
    <property type="evidence" value="ECO:0007669"/>
    <property type="project" value="TreeGrafter"/>
</dbReference>
<dbReference type="STRING" id="694427.Palpr_0199"/>
<dbReference type="GO" id="GO:0016746">
    <property type="term" value="F:acyltransferase activity"/>
    <property type="evidence" value="ECO:0007669"/>
    <property type="project" value="UniProtKB-KW"/>
</dbReference>
<evidence type="ECO:0000313" key="8">
    <source>
        <dbReference type="Proteomes" id="UP000008718"/>
    </source>
</evidence>
<dbReference type="RefSeq" id="WP_013443730.1">
    <property type="nucleotide sequence ID" value="NC_014734.1"/>
</dbReference>
<dbReference type="InterPro" id="IPR003010">
    <property type="entry name" value="C-N_Hydrolase"/>
</dbReference>
<dbReference type="SUPFAM" id="SSF56317">
    <property type="entry name" value="Carbon-nitrogen hydrolase"/>
    <property type="match status" value="1"/>
</dbReference>
<keyword evidence="7" id="KW-0012">Acyltransferase</keyword>
<dbReference type="InterPro" id="IPR036526">
    <property type="entry name" value="C-N_Hydrolase_sf"/>
</dbReference>
<dbReference type="PANTHER" id="PTHR47799:SF1">
    <property type="entry name" value="OMEGA-AMIDASE YAFV"/>
    <property type="match status" value="1"/>
</dbReference>
<evidence type="ECO:0000256" key="1">
    <source>
        <dbReference type="ARBA" id="ARBA00010613"/>
    </source>
</evidence>
<reference key="1">
    <citation type="submission" date="2010-11" db="EMBL/GenBank/DDBJ databases">
        <title>The complete genome of Paludibacter propionicigenes DSM 17365.</title>
        <authorList>
            <consortium name="US DOE Joint Genome Institute (JGI-PGF)"/>
            <person name="Lucas S."/>
            <person name="Copeland A."/>
            <person name="Lapidus A."/>
            <person name="Bruce D."/>
            <person name="Goodwin L."/>
            <person name="Pitluck S."/>
            <person name="Kyrpides N."/>
            <person name="Mavromatis K."/>
            <person name="Ivanova N."/>
            <person name="Munk A.C."/>
            <person name="Brettin T."/>
            <person name="Detter J.C."/>
            <person name="Han C."/>
            <person name="Tapia R."/>
            <person name="Land M."/>
            <person name="Hauser L."/>
            <person name="Markowitz V."/>
            <person name="Cheng J.-F."/>
            <person name="Hugenholtz P."/>
            <person name="Woyke T."/>
            <person name="Wu D."/>
            <person name="Gronow S."/>
            <person name="Wellnitz S."/>
            <person name="Brambilla E."/>
            <person name="Klenk H.-P."/>
            <person name="Eisen J.A."/>
        </authorList>
    </citation>
    <scope>NUCLEOTIDE SEQUENCE</scope>
    <source>
        <strain>WB4</strain>
    </source>
</reference>
<dbReference type="Pfam" id="PF00795">
    <property type="entry name" value="CN_hydrolase"/>
    <property type="match status" value="1"/>
</dbReference>
<evidence type="ECO:0000313" key="7">
    <source>
        <dbReference type="EMBL" id="ADQ78361.1"/>
    </source>
</evidence>
<comment type="catalytic activity">
    <reaction evidence="4">
        <text>a monoamide of a dicarboxylate + H2O = a dicarboxylate + NH4(+)</text>
        <dbReference type="Rhea" id="RHEA:11716"/>
        <dbReference type="ChEBI" id="CHEBI:15377"/>
        <dbReference type="ChEBI" id="CHEBI:28938"/>
        <dbReference type="ChEBI" id="CHEBI:28965"/>
        <dbReference type="ChEBI" id="CHEBI:77450"/>
        <dbReference type="EC" id="3.5.1.3"/>
    </reaction>
</comment>
<evidence type="ECO:0000256" key="4">
    <source>
        <dbReference type="ARBA" id="ARBA00052904"/>
    </source>
</evidence>
<reference evidence="7 8" key="2">
    <citation type="journal article" date="2011" name="Stand. Genomic Sci.">
        <title>Complete genome sequence of Paludibacter propionicigenes type strain (WB4).</title>
        <authorList>
            <person name="Gronow S."/>
            <person name="Munk C."/>
            <person name="Lapidus A."/>
            <person name="Nolan M."/>
            <person name="Lucas S."/>
            <person name="Hammon N."/>
            <person name="Deshpande S."/>
            <person name="Cheng J.F."/>
            <person name="Tapia R."/>
            <person name="Han C."/>
            <person name="Goodwin L."/>
            <person name="Pitluck S."/>
            <person name="Liolios K."/>
            <person name="Ivanova N."/>
            <person name="Mavromatis K."/>
            <person name="Mikhailova N."/>
            <person name="Pati A."/>
            <person name="Chen A."/>
            <person name="Palaniappan K."/>
            <person name="Land M."/>
            <person name="Hauser L."/>
            <person name="Chang Y.J."/>
            <person name="Jeffries C.D."/>
            <person name="Brambilla E."/>
            <person name="Rohde M."/>
            <person name="Goker M."/>
            <person name="Detter J.C."/>
            <person name="Woyke T."/>
            <person name="Bristow J."/>
            <person name="Eisen J.A."/>
            <person name="Markowitz V."/>
            <person name="Hugenholtz P."/>
            <person name="Kyrpides N.C."/>
            <person name="Klenk H.P."/>
        </authorList>
    </citation>
    <scope>NUCLEOTIDE SEQUENCE [LARGE SCALE GENOMIC DNA]</scope>
    <source>
        <strain evidence="8">DSM 17365 / JCM 13257 / WB4</strain>
    </source>
</reference>
<gene>
    <name evidence="7" type="ordered locus">Palpr_0199</name>
</gene>
<dbReference type="PANTHER" id="PTHR47799">
    <property type="entry name" value="OMEGA-AMIDASE YAFV"/>
    <property type="match status" value="1"/>
</dbReference>
<evidence type="ECO:0000259" key="6">
    <source>
        <dbReference type="PROSITE" id="PS50263"/>
    </source>
</evidence>
<evidence type="ECO:0000256" key="2">
    <source>
        <dbReference type="ARBA" id="ARBA00022801"/>
    </source>
</evidence>
<dbReference type="InterPro" id="IPR052737">
    <property type="entry name" value="Omega-amidase_YafV"/>
</dbReference>
<proteinExistence type="inferred from homology"/>
<dbReference type="FunFam" id="3.60.110.10:FF:000004">
    <property type="entry name" value="Carbon-nitrogen hydrolase"/>
    <property type="match status" value="1"/>
</dbReference>
<dbReference type="AlphaFoldDB" id="E4T0Y0"/>
<dbReference type="Gene3D" id="3.60.110.10">
    <property type="entry name" value="Carbon-nitrogen hydrolase"/>
    <property type="match status" value="1"/>
</dbReference>
<dbReference type="Proteomes" id="UP000008718">
    <property type="component" value="Chromosome"/>
</dbReference>
<dbReference type="HOGENOM" id="CLU_030130_3_7_10"/>
<comment type="similarity">
    <text evidence="1">Belongs to the carbon-nitrogen hydrolase superfamily. NIT1/NIT2 family.</text>
</comment>
<accession>E4T0Y0</accession>
<dbReference type="GO" id="GO:0050152">
    <property type="term" value="F:omega-amidase activity"/>
    <property type="evidence" value="ECO:0007669"/>
    <property type="project" value="UniProtKB-EC"/>
</dbReference>
<name>E4T0Y0_PALPW</name>
<dbReference type="eggNOG" id="COG0388">
    <property type="taxonomic scope" value="Bacteria"/>
</dbReference>
<feature type="domain" description="CN hydrolase" evidence="6">
    <location>
        <begin position="1"/>
        <end position="234"/>
    </location>
</feature>
<keyword evidence="7" id="KW-0808">Transferase</keyword>